<evidence type="ECO:0008006" key="5">
    <source>
        <dbReference type="Google" id="ProtNLM"/>
    </source>
</evidence>
<evidence type="ECO:0000256" key="2">
    <source>
        <dbReference type="SAM" id="SignalP"/>
    </source>
</evidence>
<keyword evidence="4" id="KW-1185">Reference proteome</keyword>
<feature type="compositionally biased region" description="Polar residues" evidence="1">
    <location>
        <begin position="69"/>
        <end position="87"/>
    </location>
</feature>
<sequence length="144" mass="15196">MSRRPTAGTVLVLTLLGSLAVLATASPTSADGKGGRRPVKHAEIRGDDPKSVDAGNGKRNRTFVDIKSPTVQRGTQHTSTQNAGGATNVQSALCKNVKVCHITLQIIVRSPEKPKVKKAETTAREDGDTALAQETRPDDDDCPA</sequence>
<gene>
    <name evidence="3" type="ORF">ACFP1K_12555</name>
</gene>
<dbReference type="Proteomes" id="UP001596137">
    <property type="component" value="Unassembled WGS sequence"/>
</dbReference>
<feature type="chain" id="PRO_5045889397" description="Secreted protein" evidence="2">
    <location>
        <begin position="31"/>
        <end position="144"/>
    </location>
</feature>
<organism evidence="3 4">
    <name type="scientific">Sphaerisporangium aureirubrum</name>
    <dbReference type="NCBI Taxonomy" id="1544736"/>
    <lineage>
        <taxon>Bacteria</taxon>
        <taxon>Bacillati</taxon>
        <taxon>Actinomycetota</taxon>
        <taxon>Actinomycetes</taxon>
        <taxon>Streptosporangiales</taxon>
        <taxon>Streptosporangiaceae</taxon>
        <taxon>Sphaerisporangium</taxon>
    </lineage>
</organism>
<feature type="compositionally biased region" description="Basic and acidic residues" evidence="1">
    <location>
        <begin position="111"/>
        <end position="127"/>
    </location>
</feature>
<dbReference type="RefSeq" id="WP_380751068.1">
    <property type="nucleotide sequence ID" value="NZ_JBHSRF010000013.1"/>
</dbReference>
<feature type="compositionally biased region" description="Basic and acidic residues" evidence="1">
    <location>
        <begin position="40"/>
        <end position="51"/>
    </location>
</feature>
<evidence type="ECO:0000313" key="3">
    <source>
        <dbReference type="EMBL" id="MFC6081992.1"/>
    </source>
</evidence>
<comment type="caution">
    <text evidence="3">The sequence shown here is derived from an EMBL/GenBank/DDBJ whole genome shotgun (WGS) entry which is preliminary data.</text>
</comment>
<feature type="region of interest" description="Disordered" evidence="1">
    <location>
        <begin position="111"/>
        <end position="144"/>
    </location>
</feature>
<evidence type="ECO:0000256" key="1">
    <source>
        <dbReference type="SAM" id="MobiDB-lite"/>
    </source>
</evidence>
<reference evidence="4" key="1">
    <citation type="journal article" date="2019" name="Int. J. Syst. Evol. Microbiol.">
        <title>The Global Catalogue of Microorganisms (GCM) 10K type strain sequencing project: providing services to taxonomists for standard genome sequencing and annotation.</title>
        <authorList>
            <consortium name="The Broad Institute Genomics Platform"/>
            <consortium name="The Broad Institute Genome Sequencing Center for Infectious Disease"/>
            <person name="Wu L."/>
            <person name="Ma J."/>
        </authorList>
    </citation>
    <scope>NUCLEOTIDE SEQUENCE [LARGE SCALE GENOMIC DNA]</scope>
    <source>
        <strain evidence="4">JCM 30346</strain>
    </source>
</reference>
<protein>
    <recommendedName>
        <fullName evidence="5">Secreted protein</fullName>
    </recommendedName>
</protein>
<evidence type="ECO:0000313" key="4">
    <source>
        <dbReference type="Proteomes" id="UP001596137"/>
    </source>
</evidence>
<accession>A0ABW1NGV2</accession>
<feature type="region of interest" description="Disordered" evidence="1">
    <location>
        <begin position="26"/>
        <end position="87"/>
    </location>
</feature>
<keyword evidence="2" id="KW-0732">Signal</keyword>
<proteinExistence type="predicted"/>
<feature type="signal peptide" evidence="2">
    <location>
        <begin position="1"/>
        <end position="30"/>
    </location>
</feature>
<name>A0ABW1NGV2_9ACTN</name>
<dbReference type="EMBL" id="JBHSRF010000013">
    <property type="protein sequence ID" value="MFC6081992.1"/>
    <property type="molecule type" value="Genomic_DNA"/>
</dbReference>